<keyword evidence="2" id="KW-1185">Reference proteome</keyword>
<sequence length="308" mass="36636">MTKDKFEGLYGVTKLDVNELLNIQDEDFKNKLREILDDMLQNPEKKTNAIWKKKKANELKSDIKKVLTQQQKPRSPNELSIARCFYCRRPLFPDMGYKNPLGGDIEHILDKSNDRYRYLIFSPFNLVLACRRCNSIKNQSDLLEISYNFFSSNDRQSDEYKNQVYKINSDRDIINSIISDSDFVEAFRWIHPYYDNYHECVEIAYDHTDHNGNFKAILYRPHEDLSDDKKMKVNNMIEDLKLNSIEGQEENAFYIKIALLEQIKYRLEDEINLLDDELTQDLKEQLINKKKKLIASLELNFQILYRNM</sequence>
<dbReference type="Gene3D" id="1.10.30.50">
    <property type="match status" value="1"/>
</dbReference>
<evidence type="ECO:0000313" key="2">
    <source>
        <dbReference type="Proteomes" id="UP000004088"/>
    </source>
</evidence>
<reference evidence="1 2" key="1">
    <citation type="submission" date="2011-01" db="EMBL/GenBank/DDBJ databases">
        <authorList>
            <person name="Muzny D."/>
            <person name="Qin X."/>
            <person name="Deng J."/>
            <person name="Jiang H."/>
            <person name="Liu Y."/>
            <person name="Qu J."/>
            <person name="Song X.-Z."/>
            <person name="Zhang L."/>
            <person name="Thornton R."/>
            <person name="Coyle M."/>
            <person name="Francisco L."/>
            <person name="Jackson L."/>
            <person name="Javaid M."/>
            <person name="Korchina V."/>
            <person name="Kovar C."/>
            <person name="Mata R."/>
            <person name="Mathew T."/>
            <person name="Ngo R."/>
            <person name="Nguyen L."/>
            <person name="Nguyen N."/>
            <person name="Okwuonu G."/>
            <person name="Ongeri F."/>
            <person name="Pham C."/>
            <person name="Simmons D."/>
            <person name="Wilczek-Boney K."/>
            <person name="Hale W."/>
            <person name="Jakkamsetti A."/>
            <person name="Pham P."/>
            <person name="Ruth R."/>
            <person name="San Lucas F."/>
            <person name="Warren J."/>
            <person name="Zhang J."/>
            <person name="Zhao Z."/>
            <person name="Zhou C."/>
            <person name="Zhu D."/>
            <person name="Lee S."/>
            <person name="Bess C."/>
            <person name="Blankenburg K."/>
            <person name="Forbes L."/>
            <person name="Fu Q."/>
            <person name="Gubbala S."/>
            <person name="Hirani K."/>
            <person name="Jayaseelan J.C."/>
            <person name="Lara F."/>
            <person name="Munidasa M."/>
            <person name="Palculict T."/>
            <person name="Patil S."/>
            <person name="Pu L.-L."/>
            <person name="Saada N."/>
            <person name="Tang L."/>
            <person name="Weissenberger G."/>
            <person name="Zhu Y."/>
            <person name="Hemphill L."/>
            <person name="Shang Y."/>
            <person name="Youmans B."/>
            <person name="Ayvaz T."/>
            <person name="Ross M."/>
            <person name="Santibanez J."/>
            <person name="Aqrawi P."/>
            <person name="Gross S."/>
            <person name="Joshi V."/>
            <person name="Fowler G."/>
            <person name="Nazareth L."/>
            <person name="Reid J."/>
            <person name="Worley K."/>
            <person name="Petrosino J."/>
            <person name="Highlander S."/>
            <person name="Gibbs R."/>
        </authorList>
    </citation>
    <scope>NUCLEOTIDE SEQUENCE [LARGE SCALE GENOMIC DNA]</scope>
    <source>
        <strain evidence="1 2">ATCC 33394</strain>
    </source>
</reference>
<accession>F0F2L2</accession>
<evidence type="ECO:0008006" key="3">
    <source>
        <dbReference type="Google" id="ProtNLM"/>
    </source>
</evidence>
<protein>
    <recommendedName>
        <fullName evidence="3">HNH domain-containing protein</fullName>
    </recommendedName>
</protein>
<name>F0F2L2_9NEIS</name>
<dbReference type="STRING" id="888741.HMPREF9098_2347"/>
<dbReference type="EMBL" id="AEWV01000044">
    <property type="protein sequence ID" value="EGC16238.1"/>
    <property type="molecule type" value="Genomic_DNA"/>
</dbReference>
<comment type="caution">
    <text evidence="1">The sequence shown here is derived from an EMBL/GenBank/DDBJ whole genome shotgun (WGS) entry which is preliminary data.</text>
</comment>
<evidence type="ECO:0000313" key="1">
    <source>
        <dbReference type="EMBL" id="EGC16238.1"/>
    </source>
</evidence>
<dbReference type="Proteomes" id="UP000004088">
    <property type="component" value="Unassembled WGS sequence"/>
</dbReference>
<dbReference type="AlphaFoldDB" id="F0F2L2"/>
<dbReference type="HOGENOM" id="CLU_902492_0_0_4"/>
<organism evidence="1 2">
    <name type="scientific">Kingella denitrificans ATCC 33394</name>
    <dbReference type="NCBI Taxonomy" id="888741"/>
    <lineage>
        <taxon>Bacteria</taxon>
        <taxon>Pseudomonadati</taxon>
        <taxon>Pseudomonadota</taxon>
        <taxon>Betaproteobacteria</taxon>
        <taxon>Neisseriales</taxon>
        <taxon>Neisseriaceae</taxon>
        <taxon>Kingella</taxon>
    </lineage>
</organism>
<gene>
    <name evidence="1" type="ORF">HMPREF9098_2347</name>
</gene>
<dbReference type="RefSeq" id="WP_003784581.1">
    <property type="nucleotide sequence ID" value="NZ_GL870929.1"/>
</dbReference>
<proteinExistence type="predicted"/>